<dbReference type="Pfam" id="PF04854">
    <property type="entry name" value="DUF624"/>
    <property type="match status" value="1"/>
</dbReference>
<dbReference type="RefSeq" id="WP_153735598.1">
    <property type="nucleotide sequence ID" value="NZ_WJNG01000003.1"/>
</dbReference>
<dbReference type="Proteomes" id="UP000799092">
    <property type="component" value="Unassembled WGS sequence"/>
</dbReference>
<evidence type="ECO:0000313" key="2">
    <source>
        <dbReference type="EMBL" id="MRH41934.1"/>
    </source>
</evidence>
<gene>
    <name evidence="2" type="ORF">GH741_04500</name>
</gene>
<keyword evidence="3" id="KW-1185">Reference proteome</keyword>
<feature type="transmembrane region" description="Helical" evidence="1">
    <location>
        <begin position="103"/>
        <end position="130"/>
    </location>
</feature>
<protein>
    <submittedName>
        <fullName evidence="2">DUF624 domain-containing protein</fullName>
    </submittedName>
</protein>
<reference evidence="2" key="1">
    <citation type="submission" date="2019-11" db="EMBL/GenBank/DDBJ databases">
        <authorList>
            <person name="Li J."/>
        </authorList>
    </citation>
    <scope>NUCLEOTIDE SEQUENCE</scope>
    <source>
        <strain evidence="2">B6B</strain>
    </source>
</reference>
<feature type="transmembrane region" description="Helical" evidence="1">
    <location>
        <begin position="73"/>
        <end position="97"/>
    </location>
</feature>
<feature type="transmembrane region" description="Helical" evidence="1">
    <location>
        <begin position="171"/>
        <end position="188"/>
    </location>
</feature>
<dbReference type="EMBL" id="WJNG01000003">
    <property type="protein sequence ID" value="MRH41934.1"/>
    <property type="molecule type" value="Genomic_DNA"/>
</dbReference>
<dbReference type="OrthoDB" id="2182676at2"/>
<dbReference type="InterPro" id="IPR006938">
    <property type="entry name" value="DUF624"/>
</dbReference>
<dbReference type="AlphaFoldDB" id="A0A6A8D8K8"/>
<feature type="transmembrane region" description="Helical" evidence="1">
    <location>
        <begin position="142"/>
        <end position="165"/>
    </location>
</feature>
<keyword evidence="1" id="KW-0472">Membrane</keyword>
<comment type="caution">
    <text evidence="2">The sequence shown here is derived from an EMBL/GenBank/DDBJ whole genome shotgun (WGS) entry which is preliminary data.</text>
</comment>
<name>A0A6A8D8K8_9BACI</name>
<evidence type="ECO:0000313" key="3">
    <source>
        <dbReference type="Proteomes" id="UP000799092"/>
    </source>
</evidence>
<evidence type="ECO:0000256" key="1">
    <source>
        <dbReference type="SAM" id="Phobius"/>
    </source>
</evidence>
<keyword evidence="1" id="KW-1133">Transmembrane helix</keyword>
<accession>A0A6A8D8K8</accession>
<keyword evidence="1" id="KW-0812">Transmembrane</keyword>
<proteinExistence type="predicted"/>
<sequence>MDKSENIFLKILDIFTHFLLINILWLIFCIPIITIFPATAALFGVVRKWTSEGIEAGMLSLFMKEFKGNFKKSFLIGIIWSIAAVILYLDFAIMLQVEFMGRMVLLTLLIFVTMLYMFTTIYIFFILVNYELTILHTIKNALFISISYIFHTILCMLLISIVLILTYFVPIFLLIFGSVLAFILYQVFHRLSYRIHETRAAN</sequence>
<feature type="transmembrane region" description="Helical" evidence="1">
    <location>
        <begin position="20"/>
        <end position="46"/>
    </location>
</feature>
<organism evidence="2 3">
    <name type="scientific">Aquibacillus halophilus</name>
    <dbReference type="NCBI Taxonomy" id="930132"/>
    <lineage>
        <taxon>Bacteria</taxon>
        <taxon>Bacillati</taxon>
        <taxon>Bacillota</taxon>
        <taxon>Bacilli</taxon>
        <taxon>Bacillales</taxon>
        <taxon>Bacillaceae</taxon>
        <taxon>Aquibacillus</taxon>
    </lineage>
</organism>